<dbReference type="RefSeq" id="WP_012873468.1">
    <property type="nucleotide sequence ID" value="NC_013524.1"/>
</dbReference>
<keyword evidence="3" id="KW-1185">Reference proteome</keyword>
<organism evidence="2 3">
    <name type="scientific">Sphaerobacter thermophilus (strain ATCC 49802 / DSM 20745 / KCCM 41009 / NCIMB 13125 / S 6022)</name>
    <dbReference type="NCBI Taxonomy" id="479434"/>
    <lineage>
        <taxon>Bacteria</taxon>
        <taxon>Pseudomonadati</taxon>
        <taxon>Thermomicrobiota</taxon>
        <taxon>Thermomicrobia</taxon>
        <taxon>Sphaerobacterales</taxon>
        <taxon>Sphaerobacterineae</taxon>
        <taxon>Sphaerobacteraceae</taxon>
        <taxon>Sphaerobacter</taxon>
    </lineage>
</organism>
<sequence>MESPERAYGRAAVALVVLLMLNFVALFGLMALGLSQGFKITW</sequence>
<name>D1C9E0_SPHTD</name>
<evidence type="ECO:0000256" key="1">
    <source>
        <dbReference type="SAM" id="Phobius"/>
    </source>
</evidence>
<evidence type="ECO:0000313" key="3">
    <source>
        <dbReference type="Proteomes" id="UP000002027"/>
    </source>
</evidence>
<dbReference type="Proteomes" id="UP000002027">
    <property type="component" value="Chromosome 2"/>
</dbReference>
<feature type="transmembrane region" description="Helical" evidence="1">
    <location>
        <begin position="12"/>
        <end position="34"/>
    </location>
</feature>
<reference evidence="2 3" key="2">
    <citation type="journal article" date="2010" name="Stand. Genomic Sci.">
        <title>Complete genome sequence of Desulfohalobium retbaense type strain (HR(100)).</title>
        <authorList>
            <person name="Spring S."/>
            <person name="Nolan M."/>
            <person name="Lapidus A."/>
            <person name="Glavina Del Rio T."/>
            <person name="Copeland A."/>
            <person name="Tice H."/>
            <person name="Cheng J.F."/>
            <person name="Lucas S."/>
            <person name="Land M."/>
            <person name="Chen F."/>
            <person name="Bruce D."/>
            <person name="Goodwin L."/>
            <person name="Pitluck S."/>
            <person name="Ivanova N."/>
            <person name="Mavromatis K."/>
            <person name="Mikhailova N."/>
            <person name="Pati A."/>
            <person name="Chen A."/>
            <person name="Palaniappan K."/>
            <person name="Hauser L."/>
            <person name="Chang Y.J."/>
            <person name="Jeffries C.D."/>
            <person name="Munk C."/>
            <person name="Kiss H."/>
            <person name="Chain P."/>
            <person name="Han C."/>
            <person name="Brettin T."/>
            <person name="Detter J.C."/>
            <person name="Schuler E."/>
            <person name="Goker M."/>
            <person name="Rohde M."/>
            <person name="Bristow J."/>
            <person name="Eisen J.A."/>
            <person name="Markowitz V."/>
            <person name="Hugenholtz P."/>
            <person name="Kyrpides N.C."/>
            <person name="Klenk H.P."/>
        </authorList>
    </citation>
    <scope>NUCLEOTIDE SEQUENCE [LARGE SCALE GENOMIC DNA]</scope>
    <source>
        <strain evidence="3">ATCC 49802 / DSM 20745 / S 6022</strain>
    </source>
</reference>
<keyword evidence="1" id="KW-1133">Transmembrane helix</keyword>
<dbReference type="KEGG" id="sti:Sthe_3031"/>
<keyword evidence="1" id="KW-0812">Transmembrane</keyword>
<reference evidence="3" key="1">
    <citation type="submission" date="2009-11" db="EMBL/GenBank/DDBJ databases">
        <title>The complete chromosome 2 of Sphaerobacter thermophilus DSM 20745.</title>
        <authorList>
            <person name="Lucas S."/>
            <person name="Copeland A."/>
            <person name="Lapidus A."/>
            <person name="Glavina del Rio T."/>
            <person name="Dalin E."/>
            <person name="Tice H."/>
            <person name="Bruce D."/>
            <person name="Goodwin L."/>
            <person name="Pitluck S."/>
            <person name="Kyrpides N."/>
            <person name="Mavromatis K."/>
            <person name="Ivanova N."/>
            <person name="Mikhailova N."/>
            <person name="LaButti K.M."/>
            <person name="Clum A."/>
            <person name="Sun H.I."/>
            <person name="Brettin T."/>
            <person name="Detter J.C."/>
            <person name="Han C."/>
            <person name="Larimer F."/>
            <person name="Land M."/>
            <person name="Hauser L."/>
            <person name="Markowitz V."/>
            <person name="Cheng J.F."/>
            <person name="Hugenholtz P."/>
            <person name="Woyke T."/>
            <person name="Wu D."/>
            <person name="Steenblock K."/>
            <person name="Schneider S."/>
            <person name="Pukall R."/>
            <person name="Goeker M."/>
            <person name="Klenk H.P."/>
            <person name="Eisen J.A."/>
        </authorList>
    </citation>
    <scope>NUCLEOTIDE SEQUENCE [LARGE SCALE GENOMIC DNA]</scope>
    <source>
        <strain evidence="3">ATCC 49802 / DSM 20745 / S 6022</strain>
    </source>
</reference>
<dbReference type="InParanoid" id="D1C9E0"/>
<dbReference type="EMBL" id="CP001824">
    <property type="protein sequence ID" value="ACZ40433.1"/>
    <property type="molecule type" value="Genomic_DNA"/>
</dbReference>
<dbReference type="AlphaFoldDB" id="D1C9E0"/>
<keyword evidence="1" id="KW-0472">Membrane</keyword>
<proteinExistence type="predicted"/>
<accession>D1C9E0</accession>
<gene>
    <name evidence="2" type="ordered locus">Sthe_3031</name>
</gene>
<protein>
    <submittedName>
        <fullName evidence="2">Uncharacterized protein</fullName>
    </submittedName>
</protein>
<evidence type="ECO:0000313" key="2">
    <source>
        <dbReference type="EMBL" id="ACZ40433.1"/>
    </source>
</evidence>
<dbReference type="HOGENOM" id="CLU_3258032_0_0_0"/>